<dbReference type="CDD" id="cd06259">
    <property type="entry name" value="YdcF-like"/>
    <property type="match status" value="1"/>
</dbReference>
<name>A0A9D2RH53_9BURK</name>
<dbReference type="GO" id="GO:0000270">
    <property type="term" value="P:peptidoglycan metabolic process"/>
    <property type="evidence" value="ECO:0007669"/>
    <property type="project" value="TreeGrafter"/>
</dbReference>
<dbReference type="PANTHER" id="PTHR30336">
    <property type="entry name" value="INNER MEMBRANE PROTEIN, PROBABLE PERMEASE"/>
    <property type="match status" value="1"/>
</dbReference>
<feature type="transmembrane region" description="Helical" evidence="1">
    <location>
        <begin position="6"/>
        <end position="28"/>
    </location>
</feature>
<comment type="caution">
    <text evidence="3">The sequence shown here is derived from an EMBL/GenBank/DDBJ whole genome shotgun (WGS) entry which is preliminary data.</text>
</comment>
<keyword evidence="1" id="KW-0472">Membrane</keyword>
<gene>
    <name evidence="3" type="ORF">H9906_04795</name>
</gene>
<sequence length="253" mass="27414">MSLSSLLTQLVIPTNFCIALLVLAFLFFMLRLRKTAASVAVFAVAWLLAWSMPITSIWAGGYLENLHPYQNTSSLPEAEAIVVLGGNTANNRINWFLPVSVGTFSRVERAAELYAHGKSSKVVVSGAALDGGYSEAQVMAGSLHKLGVPFSAVVTESESLNTRENALYSVQQLRLLGINNILLVTSALHMPRAVAVFSQHGLQVTAVPTPPQITAPDVADFSVWQPSVRTLTASRSIIKEYVGVLVYWARGWL</sequence>
<keyword evidence="1" id="KW-1133">Transmembrane helix</keyword>
<reference evidence="3" key="2">
    <citation type="submission" date="2021-04" db="EMBL/GenBank/DDBJ databases">
        <authorList>
            <person name="Gilroy R."/>
        </authorList>
    </citation>
    <scope>NUCLEOTIDE SEQUENCE</scope>
    <source>
        <strain evidence="3">9264</strain>
    </source>
</reference>
<dbReference type="Proteomes" id="UP000823889">
    <property type="component" value="Unassembled WGS sequence"/>
</dbReference>
<evidence type="ECO:0000259" key="2">
    <source>
        <dbReference type="Pfam" id="PF02698"/>
    </source>
</evidence>
<evidence type="ECO:0000313" key="4">
    <source>
        <dbReference type="Proteomes" id="UP000823889"/>
    </source>
</evidence>
<feature type="transmembrane region" description="Helical" evidence="1">
    <location>
        <begin position="40"/>
        <end position="63"/>
    </location>
</feature>
<keyword evidence="1" id="KW-0812">Transmembrane</keyword>
<dbReference type="Pfam" id="PF02698">
    <property type="entry name" value="DUF218"/>
    <property type="match status" value="1"/>
</dbReference>
<proteinExistence type="predicted"/>
<protein>
    <submittedName>
        <fullName evidence="3">YdcF family protein</fullName>
    </submittedName>
</protein>
<dbReference type="EMBL" id="DWUQ01000097">
    <property type="protein sequence ID" value="HJD44332.1"/>
    <property type="molecule type" value="Genomic_DNA"/>
</dbReference>
<dbReference type="PANTHER" id="PTHR30336:SF4">
    <property type="entry name" value="ENVELOPE BIOGENESIS FACTOR ELYC"/>
    <property type="match status" value="1"/>
</dbReference>
<accession>A0A9D2RH53</accession>
<dbReference type="Gene3D" id="3.40.50.620">
    <property type="entry name" value="HUPs"/>
    <property type="match status" value="1"/>
</dbReference>
<dbReference type="GO" id="GO:0043164">
    <property type="term" value="P:Gram-negative-bacterium-type cell wall biogenesis"/>
    <property type="evidence" value="ECO:0007669"/>
    <property type="project" value="TreeGrafter"/>
</dbReference>
<dbReference type="GO" id="GO:0005886">
    <property type="term" value="C:plasma membrane"/>
    <property type="evidence" value="ECO:0007669"/>
    <property type="project" value="TreeGrafter"/>
</dbReference>
<dbReference type="InterPro" id="IPR003848">
    <property type="entry name" value="DUF218"/>
</dbReference>
<evidence type="ECO:0000256" key="1">
    <source>
        <dbReference type="SAM" id="Phobius"/>
    </source>
</evidence>
<organism evidence="3 4">
    <name type="scientific">Candidatus Paenalcaligenes intestinipullorum</name>
    <dbReference type="NCBI Taxonomy" id="2838718"/>
    <lineage>
        <taxon>Bacteria</taxon>
        <taxon>Pseudomonadati</taxon>
        <taxon>Pseudomonadota</taxon>
        <taxon>Betaproteobacteria</taxon>
        <taxon>Burkholderiales</taxon>
        <taxon>Alcaligenaceae</taxon>
        <taxon>Paenalcaligenes</taxon>
    </lineage>
</organism>
<evidence type="ECO:0000313" key="3">
    <source>
        <dbReference type="EMBL" id="HJD44332.1"/>
    </source>
</evidence>
<reference evidence="3" key="1">
    <citation type="journal article" date="2021" name="PeerJ">
        <title>Extensive microbial diversity within the chicken gut microbiome revealed by metagenomics and culture.</title>
        <authorList>
            <person name="Gilroy R."/>
            <person name="Ravi A."/>
            <person name="Getino M."/>
            <person name="Pursley I."/>
            <person name="Horton D.L."/>
            <person name="Alikhan N.F."/>
            <person name="Baker D."/>
            <person name="Gharbi K."/>
            <person name="Hall N."/>
            <person name="Watson M."/>
            <person name="Adriaenssens E.M."/>
            <person name="Foster-Nyarko E."/>
            <person name="Jarju S."/>
            <person name="Secka A."/>
            <person name="Antonio M."/>
            <person name="Oren A."/>
            <person name="Chaudhuri R.R."/>
            <person name="La Ragione R."/>
            <person name="Hildebrand F."/>
            <person name="Pallen M.J."/>
        </authorList>
    </citation>
    <scope>NUCLEOTIDE SEQUENCE</scope>
    <source>
        <strain evidence="3">9264</strain>
    </source>
</reference>
<dbReference type="InterPro" id="IPR014729">
    <property type="entry name" value="Rossmann-like_a/b/a_fold"/>
</dbReference>
<dbReference type="AlphaFoldDB" id="A0A9D2RH53"/>
<dbReference type="InterPro" id="IPR051599">
    <property type="entry name" value="Cell_Envelope_Assoc"/>
</dbReference>
<feature type="domain" description="DUF218" evidence="2">
    <location>
        <begin position="79"/>
        <end position="243"/>
    </location>
</feature>